<keyword evidence="3" id="KW-1185">Reference proteome</keyword>
<comment type="caution">
    <text evidence="2">The sequence shown here is derived from an EMBL/GenBank/DDBJ whole genome shotgun (WGS) entry which is preliminary data.</text>
</comment>
<gene>
    <name evidence="2" type="ORF">Gogos_006681</name>
</gene>
<protein>
    <recommendedName>
        <fullName evidence="1">RNase H type-1 domain-containing protein</fullName>
    </recommendedName>
</protein>
<evidence type="ECO:0000313" key="2">
    <source>
        <dbReference type="EMBL" id="MBA0744044.1"/>
    </source>
</evidence>
<name>A0A7J9C6S6_GOSGO</name>
<evidence type="ECO:0000313" key="3">
    <source>
        <dbReference type="Proteomes" id="UP000593579"/>
    </source>
</evidence>
<dbReference type="OrthoDB" id="1193612at2759"/>
<reference evidence="2 3" key="1">
    <citation type="journal article" date="2019" name="Genome Biol. Evol.">
        <title>Insights into the evolution of the New World diploid cottons (Gossypium, subgenus Houzingenia) based on genome sequencing.</title>
        <authorList>
            <person name="Grover C.E."/>
            <person name="Arick M.A. 2nd"/>
            <person name="Thrash A."/>
            <person name="Conover J.L."/>
            <person name="Sanders W.S."/>
            <person name="Peterson D.G."/>
            <person name="Frelichowski J.E."/>
            <person name="Scheffler J.A."/>
            <person name="Scheffler B.E."/>
            <person name="Wendel J.F."/>
        </authorList>
    </citation>
    <scope>NUCLEOTIDE SEQUENCE [LARGE SCALE GENOMIC DNA]</scope>
    <source>
        <strain evidence="2">5</strain>
        <tissue evidence="2">Leaf</tissue>
    </source>
</reference>
<sequence>NREAGKSIIRPIIYHIHQLDRKFEEVIYTFVPREVNEAAHVLAIEGRRKGVGQNWVNDVPDLVQMVVRKDWIAWEQKSQDR</sequence>
<feature type="domain" description="RNase H type-1" evidence="1">
    <location>
        <begin position="3"/>
        <end position="43"/>
    </location>
</feature>
<proteinExistence type="predicted"/>
<organism evidence="2 3">
    <name type="scientific">Gossypium gossypioides</name>
    <name type="common">Mexican cotton</name>
    <name type="synonym">Selera gossypioides</name>
    <dbReference type="NCBI Taxonomy" id="34282"/>
    <lineage>
        <taxon>Eukaryota</taxon>
        <taxon>Viridiplantae</taxon>
        <taxon>Streptophyta</taxon>
        <taxon>Embryophyta</taxon>
        <taxon>Tracheophyta</taxon>
        <taxon>Spermatophyta</taxon>
        <taxon>Magnoliopsida</taxon>
        <taxon>eudicotyledons</taxon>
        <taxon>Gunneridae</taxon>
        <taxon>Pentapetalae</taxon>
        <taxon>rosids</taxon>
        <taxon>malvids</taxon>
        <taxon>Malvales</taxon>
        <taxon>Malvaceae</taxon>
        <taxon>Malvoideae</taxon>
        <taxon>Gossypium</taxon>
    </lineage>
</organism>
<dbReference type="GO" id="GO:0003676">
    <property type="term" value="F:nucleic acid binding"/>
    <property type="evidence" value="ECO:0007669"/>
    <property type="project" value="InterPro"/>
</dbReference>
<dbReference type="GO" id="GO:0004523">
    <property type="term" value="F:RNA-DNA hybrid ribonuclease activity"/>
    <property type="evidence" value="ECO:0007669"/>
    <property type="project" value="InterPro"/>
</dbReference>
<dbReference type="InterPro" id="IPR002156">
    <property type="entry name" value="RNaseH_domain"/>
</dbReference>
<dbReference type="Pfam" id="PF13456">
    <property type="entry name" value="RVT_3"/>
    <property type="match status" value="1"/>
</dbReference>
<feature type="non-terminal residue" evidence="2">
    <location>
        <position position="1"/>
    </location>
</feature>
<dbReference type="Proteomes" id="UP000593579">
    <property type="component" value="Unassembled WGS sequence"/>
</dbReference>
<accession>A0A7J9C6S6</accession>
<evidence type="ECO:0000259" key="1">
    <source>
        <dbReference type="Pfam" id="PF13456"/>
    </source>
</evidence>
<dbReference type="AlphaFoldDB" id="A0A7J9C6S6"/>
<dbReference type="EMBL" id="JABEZY010000008">
    <property type="protein sequence ID" value="MBA0744044.1"/>
    <property type="molecule type" value="Genomic_DNA"/>
</dbReference>